<feature type="domain" description="Alpha-D-phosphohexomutase alpha/beta/alpha" evidence="8">
    <location>
        <begin position="26"/>
        <end position="157"/>
    </location>
</feature>
<evidence type="ECO:0000256" key="3">
    <source>
        <dbReference type="ARBA" id="ARBA00022553"/>
    </source>
</evidence>
<gene>
    <name evidence="11" type="ORF">UFOPK3444_01259</name>
</gene>
<organism evidence="11">
    <name type="scientific">freshwater metagenome</name>
    <dbReference type="NCBI Taxonomy" id="449393"/>
    <lineage>
        <taxon>unclassified sequences</taxon>
        <taxon>metagenomes</taxon>
        <taxon>ecological metagenomes</taxon>
    </lineage>
</organism>
<dbReference type="Pfam" id="PF00408">
    <property type="entry name" value="PGM_PMM_IV"/>
    <property type="match status" value="1"/>
</dbReference>
<evidence type="ECO:0000259" key="8">
    <source>
        <dbReference type="Pfam" id="PF02878"/>
    </source>
</evidence>
<feature type="domain" description="Alpha-D-phosphohexomutase alpha/beta/alpha" evidence="10">
    <location>
        <begin position="282"/>
        <end position="390"/>
    </location>
</feature>
<dbReference type="PANTHER" id="PTHR43771">
    <property type="entry name" value="PHOSPHOMANNOMUTASE"/>
    <property type="match status" value="1"/>
</dbReference>
<dbReference type="AlphaFoldDB" id="A0A6J7EIN6"/>
<dbReference type="Pfam" id="PF02879">
    <property type="entry name" value="PGM_PMM_II"/>
    <property type="match status" value="1"/>
</dbReference>
<dbReference type="Gene3D" id="3.30.310.50">
    <property type="entry name" value="Alpha-D-phosphohexomutase, C-terminal domain"/>
    <property type="match status" value="1"/>
</dbReference>
<dbReference type="GO" id="GO:0046872">
    <property type="term" value="F:metal ion binding"/>
    <property type="evidence" value="ECO:0007669"/>
    <property type="project" value="UniProtKB-KW"/>
</dbReference>
<feature type="domain" description="Alpha-D-phosphohexomutase alpha/beta/alpha" evidence="9">
    <location>
        <begin position="180"/>
        <end position="278"/>
    </location>
</feature>
<dbReference type="Pfam" id="PF02878">
    <property type="entry name" value="PGM_PMM_I"/>
    <property type="match status" value="1"/>
</dbReference>
<dbReference type="PANTHER" id="PTHR43771:SF1">
    <property type="entry name" value="PHOSPHOMANNOMUTASE"/>
    <property type="match status" value="1"/>
</dbReference>
<evidence type="ECO:0000256" key="6">
    <source>
        <dbReference type="ARBA" id="ARBA00023235"/>
    </source>
</evidence>
<accession>A0A6J7EIN6</accession>
<protein>
    <submittedName>
        <fullName evidence="11">Unannotated protein</fullName>
    </submittedName>
</protein>
<dbReference type="GO" id="GO:0005975">
    <property type="term" value="P:carbohydrate metabolic process"/>
    <property type="evidence" value="ECO:0007669"/>
    <property type="project" value="InterPro"/>
</dbReference>
<evidence type="ECO:0000256" key="5">
    <source>
        <dbReference type="ARBA" id="ARBA00022842"/>
    </source>
</evidence>
<proteinExistence type="inferred from homology"/>
<evidence type="ECO:0000256" key="4">
    <source>
        <dbReference type="ARBA" id="ARBA00022723"/>
    </source>
</evidence>
<evidence type="ECO:0000256" key="2">
    <source>
        <dbReference type="ARBA" id="ARBA00010231"/>
    </source>
</evidence>
<feature type="domain" description="Alpha-D-phosphohexomutase C-terminal" evidence="7">
    <location>
        <begin position="399"/>
        <end position="470"/>
    </location>
</feature>
<dbReference type="PRINTS" id="PR00509">
    <property type="entry name" value="PGMPMM"/>
</dbReference>
<dbReference type="EMBL" id="CAFBLU010000024">
    <property type="protein sequence ID" value="CAB4879473.1"/>
    <property type="molecule type" value="Genomic_DNA"/>
</dbReference>
<dbReference type="InterPro" id="IPR016055">
    <property type="entry name" value="A-D-PHexomutase_a/b/a-I/II/III"/>
</dbReference>
<dbReference type="SUPFAM" id="SSF53738">
    <property type="entry name" value="Phosphoglucomutase, first 3 domains"/>
    <property type="match status" value="3"/>
</dbReference>
<keyword evidence="3" id="KW-0597">Phosphoprotein</keyword>
<comment type="similarity">
    <text evidence="2">Belongs to the phosphohexose mutase family.</text>
</comment>
<comment type="cofactor">
    <cofactor evidence="1">
        <name>Mg(2+)</name>
        <dbReference type="ChEBI" id="CHEBI:18420"/>
    </cofactor>
</comment>
<keyword evidence="4" id="KW-0479">Metal-binding</keyword>
<dbReference type="InterPro" id="IPR005845">
    <property type="entry name" value="A-D-PHexomutase_a/b/a-II"/>
</dbReference>
<evidence type="ECO:0000259" key="9">
    <source>
        <dbReference type="Pfam" id="PF02879"/>
    </source>
</evidence>
<dbReference type="GO" id="GO:0016868">
    <property type="term" value="F:intramolecular phosphotransferase activity"/>
    <property type="evidence" value="ECO:0007669"/>
    <property type="project" value="InterPro"/>
</dbReference>
<dbReference type="Pfam" id="PF02880">
    <property type="entry name" value="PGM_PMM_III"/>
    <property type="match status" value="1"/>
</dbReference>
<sequence length="477" mass="51469">MMAGGSPSAAGCNGYDRLMSTPPAGIFKAYDIRGLAGEEIDSDLAYVIGRAFTIVIAEREGKQTHELRLGLGRDMRNEAPELASRYAAGMSDQGATVLDSGMVATEQLYHLVGSLELDGGLMCTASHNPARYTGAKLVGRGTLPLSGDSGIGEIRDLVFAGLEAAPGGGSIETVDVTQTFREKVLGFVDPSSITGLKIVVDGGNGMAGPMIGPILDSLDVEVVTAYWEPNGDFPDHEPNPLLEENRQFIMDAVQREGADLGIAWDGDADRCFFIDNTGSFVDGDFLTALMARRMLETNPGATILYDIRASRAVADTVHSSGGSAVENRVGHAFFKARMREIPEAVFGGEVSGHYYFRDFWCADSGTIPALLMLSLLSGNPLRLSQMIDEFRNSYFISGEVNSEVADPKARIAEIEERFSDATIGHLDGVTVDYEDWHFSLRSSNTEPLLRLCLESLVSQADMEDKRDSILKQIRGNG</sequence>
<keyword evidence="6" id="KW-0413">Isomerase</keyword>
<dbReference type="InterPro" id="IPR005844">
    <property type="entry name" value="A-D-PHexomutase_a/b/a-I"/>
</dbReference>
<evidence type="ECO:0000259" key="10">
    <source>
        <dbReference type="Pfam" id="PF02880"/>
    </source>
</evidence>
<evidence type="ECO:0000313" key="11">
    <source>
        <dbReference type="EMBL" id="CAB4879473.1"/>
    </source>
</evidence>
<dbReference type="InterPro" id="IPR005846">
    <property type="entry name" value="A-D-PHexomutase_a/b/a-III"/>
</dbReference>
<name>A0A6J7EIN6_9ZZZZ</name>
<keyword evidence="5" id="KW-0460">Magnesium</keyword>
<dbReference type="CDD" id="cd03089">
    <property type="entry name" value="PMM_PGM"/>
    <property type="match status" value="1"/>
</dbReference>
<reference evidence="11" key="1">
    <citation type="submission" date="2020-05" db="EMBL/GenBank/DDBJ databases">
        <authorList>
            <person name="Chiriac C."/>
            <person name="Salcher M."/>
            <person name="Ghai R."/>
            <person name="Kavagutti S V."/>
        </authorList>
    </citation>
    <scope>NUCLEOTIDE SEQUENCE</scope>
</reference>
<dbReference type="InterPro" id="IPR005843">
    <property type="entry name" value="A-D-PHexomutase_C"/>
</dbReference>
<dbReference type="InterPro" id="IPR036900">
    <property type="entry name" value="A-D-PHexomutase_C_sf"/>
</dbReference>
<dbReference type="SUPFAM" id="SSF55957">
    <property type="entry name" value="Phosphoglucomutase, C-terminal domain"/>
    <property type="match status" value="1"/>
</dbReference>
<dbReference type="Gene3D" id="3.40.120.10">
    <property type="entry name" value="Alpha-D-Glucose-1,6-Bisphosphate, subunit A, domain 3"/>
    <property type="match status" value="3"/>
</dbReference>
<evidence type="ECO:0000256" key="1">
    <source>
        <dbReference type="ARBA" id="ARBA00001946"/>
    </source>
</evidence>
<dbReference type="InterPro" id="IPR005841">
    <property type="entry name" value="Alpha-D-phosphohexomutase_SF"/>
</dbReference>
<evidence type="ECO:0000259" key="7">
    <source>
        <dbReference type="Pfam" id="PF00408"/>
    </source>
</evidence>